<protein>
    <submittedName>
        <fullName evidence="2">Uncharacterized protein</fullName>
    </submittedName>
</protein>
<keyword evidence="1" id="KW-1133">Transmembrane helix</keyword>
<keyword evidence="3" id="KW-1185">Reference proteome</keyword>
<feature type="transmembrane region" description="Helical" evidence="1">
    <location>
        <begin position="277"/>
        <end position="301"/>
    </location>
</feature>
<comment type="caution">
    <text evidence="2">The sequence shown here is derived from an EMBL/GenBank/DDBJ whole genome shotgun (WGS) entry which is preliminary data.</text>
</comment>
<reference evidence="2" key="1">
    <citation type="submission" date="2021-03" db="EMBL/GenBank/DDBJ databases">
        <authorList>
            <person name="Bekaert M."/>
        </authorList>
    </citation>
    <scope>NUCLEOTIDE SEQUENCE</scope>
</reference>
<proteinExistence type="predicted"/>
<organism evidence="2 3">
    <name type="scientific">Mytilus edulis</name>
    <name type="common">Blue mussel</name>
    <dbReference type="NCBI Taxonomy" id="6550"/>
    <lineage>
        <taxon>Eukaryota</taxon>
        <taxon>Metazoa</taxon>
        <taxon>Spiralia</taxon>
        <taxon>Lophotrochozoa</taxon>
        <taxon>Mollusca</taxon>
        <taxon>Bivalvia</taxon>
        <taxon>Autobranchia</taxon>
        <taxon>Pteriomorphia</taxon>
        <taxon>Mytilida</taxon>
        <taxon>Mytiloidea</taxon>
        <taxon>Mytilidae</taxon>
        <taxon>Mytilinae</taxon>
        <taxon>Mytilus</taxon>
    </lineage>
</organism>
<evidence type="ECO:0000313" key="3">
    <source>
        <dbReference type="Proteomes" id="UP000683360"/>
    </source>
</evidence>
<evidence type="ECO:0000256" key="1">
    <source>
        <dbReference type="SAM" id="Phobius"/>
    </source>
</evidence>
<gene>
    <name evidence="2" type="ORF">MEDL_7880</name>
</gene>
<evidence type="ECO:0000313" key="2">
    <source>
        <dbReference type="EMBL" id="CAG2192726.1"/>
    </source>
</evidence>
<dbReference type="EMBL" id="CAJPWZ010000440">
    <property type="protein sequence ID" value="CAG2192726.1"/>
    <property type="molecule type" value="Genomic_DNA"/>
</dbReference>
<dbReference type="Proteomes" id="UP000683360">
    <property type="component" value="Unassembled WGS sequence"/>
</dbReference>
<dbReference type="AlphaFoldDB" id="A0A8S3Q800"/>
<accession>A0A8S3Q800</accession>
<name>A0A8S3Q800_MYTED</name>
<keyword evidence="1" id="KW-0472">Membrane</keyword>
<keyword evidence="1" id="KW-0812">Transmembrane</keyword>
<sequence>MSRSVRSSYITAYWCNNEGTIDTDNFDLSPHPGQIVQMYIHSIIVNGKTQTHSLVKVNWYKNLPASVQHYYAKPIEIRSSDLFVQEGPASFIPVHRIKFTEIMSLKMSAEAIVIMILVSVQICQGKFSVTYSFPTDSCVSDPYLVDGNTMVYMKFEGDFGSQECRQMSFTFPKSVFYSYKLCVTELYYSSLKCQSKIWSWVNYDYDYDNAAYNEEQISGEGCSRNSYDSNTMFSRCLYGSQLQISFKLRKLEKVVQDNVNDTFKFQIETKWDYNYDMIGVLTGGIVGLCIFTGIGICLCINCRRRKRVTGRYCGTCPTYIHSCWKFMKEGLAQGISGELAAAGILLCSCVICRRQNYKQQEQDQCEKVTIETVDTSTDSETKWETVTGFKDQDTAPLCDIKDKAVLKMSAATLAIMLMVSVHICHGKISVTYAFPTDSCVSDPYLVDEDTMVIMKFEGDIGSQECRQMTFTTPKSAFYSYTMCMKERYYSSPKCQSKVYFRWYWSYYDYDYIDSYDYYNSKEISGVGCLYDANRMFSRCLYDGSHVSFELRKSKKGVPDNVNDTFKFQIETKWDFNYEMIGGISSGIVGMKQVTGRYCCTCPTYVLSCSKSMKEGISQGFSAELAGAGILLCSCVICRRQNCKQQEQDQCEKSYYGN</sequence>